<name>D2VVI7_NAEGR</name>
<dbReference type="PANTHER" id="PTHR10908">
    <property type="entry name" value="SEROTONIN N-ACETYLTRANSFERASE"/>
    <property type="match status" value="1"/>
</dbReference>
<evidence type="ECO:0000256" key="1">
    <source>
        <dbReference type="ARBA" id="ARBA00022679"/>
    </source>
</evidence>
<dbReference type="STRING" id="5762.D2VVI7"/>
<accession>D2VVI7</accession>
<dbReference type="GeneID" id="8854010"/>
<dbReference type="GO" id="GO:0008080">
    <property type="term" value="F:N-acetyltransferase activity"/>
    <property type="evidence" value="ECO:0007669"/>
    <property type="project" value="UniProtKB-ARBA"/>
</dbReference>
<evidence type="ECO:0000313" key="4">
    <source>
        <dbReference type="EMBL" id="EFC39120.1"/>
    </source>
</evidence>
<dbReference type="InParanoid" id="D2VVI7"/>
<keyword evidence="2" id="KW-0012">Acyltransferase</keyword>
<dbReference type="FunCoup" id="D2VVI7">
    <property type="interactions" value="122"/>
</dbReference>
<reference evidence="4 5" key="1">
    <citation type="journal article" date="2010" name="Cell">
        <title>The genome of Naegleria gruberi illuminates early eukaryotic versatility.</title>
        <authorList>
            <person name="Fritz-Laylin L.K."/>
            <person name="Prochnik S.E."/>
            <person name="Ginger M.L."/>
            <person name="Dacks J.B."/>
            <person name="Carpenter M.L."/>
            <person name="Field M.C."/>
            <person name="Kuo A."/>
            <person name="Paredez A."/>
            <person name="Chapman J."/>
            <person name="Pham J."/>
            <person name="Shu S."/>
            <person name="Neupane R."/>
            <person name="Cipriano M."/>
            <person name="Mancuso J."/>
            <person name="Tu H."/>
            <person name="Salamov A."/>
            <person name="Lindquist E."/>
            <person name="Shapiro H."/>
            <person name="Lucas S."/>
            <person name="Grigoriev I.V."/>
            <person name="Cande W.Z."/>
            <person name="Fulton C."/>
            <person name="Rokhsar D.S."/>
            <person name="Dawson S.C."/>
        </authorList>
    </citation>
    <scope>NUCLEOTIDE SEQUENCE [LARGE SCALE GENOMIC DNA]</scope>
    <source>
        <strain evidence="4 5">NEG-M</strain>
    </source>
</reference>
<dbReference type="PROSITE" id="PS51186">
    <property type="entry name" value="GNAT"/>
    <property type="match status" value="1"/>
</dbReference>
<dbReference type="InterPro" id="IPR051635">
    <property type="entry name" value="SNAT-like"/>
</dbReference>
<dbReference type="InterPro" id="IPR000182">
    <property type="entry name" value="GNAT_dom"/>
</dbReference>
<dbReference type="EMBL" id="GG738902">
    <property type="protein sequence ID" value="EFC39120.1"/>
    <property type="molecule type" value="Genomic_DNA"/>
</dbReference>
<evidence type="ECO:0000313" key="5">
    <source>
        <dbReference type="Proteomes" id="UP000006671"/>
    </source>
</evidence>
<organism evidence="5">
    <name type="scientific">Naegleria gruberi</name>
    <name type="common">Amoeba</name>
    <dbReference type="NCBI Taxonomy" id="5762"/>
    <lineage>
        <taxon>Eukaryota</taxon>
        <taxon>Discoba</taxon>
        <taxon>Heterolobosea</taxon>
        <taxon>Tetramitia</taxon>
        <taxon>Eutetramitia</taxon>
        <taxon>Vahlkampfiidae</taxon>
        <taxon>Naegleria</taxon>
    </lineage>
</organism>
<dbReference type="OrthoDB" id="30840at2759"/>
<sequence>MSSSSTSYLLKPVNVTEHLEIINKYESESYPEDEAATYEKLKYRLENANSVFRGYFTSSTCSDDEEKLIGFVCGTKTQNKILTHDTMSVHDPSPNARTLCIHSVVIQQAYRKKGLGLAMLKSYLQYLKDENLCDKILLLSKSHLIHFYESAGFILNGESNVVHGQEKWYELEYKMN</sequence>
<dbReference type="RefSeq" id="XP_002671864.1">
    <property type="nucleotide sequence ID" value="XM_002671818.1"/>
</dbReference>
<dbReference type="AlphaFoldDB" id="D2VVI7"/>
<dbReference type="Gene3D" id="3.40.630.30">
    <property type="match status" value="1"/>
</dbReference>
<dbReference type="CDD" id="cd04301">
    <property type="entry name" value="NAT_SF"/>
    <property type="match status" value="1"/>
</dbReference>
<dbReference type="Proteomes" id="UP000006671">
    <property type="component" value="Unassembled WGS sequence"/>
</dbReference>
<dbReference type="Pfam" id="PF00583">
    <property type="entry name" value="Acetyltransf_1"/>
    <property type="match status" value="1"/>
</dbReference>
<evidence type="ECO:0000256" key="2">
    <source>
        <dbReference type="ARBA" id="ARBA00023315"/>
    </source>
</evidence>
<evidence type="ECO:0000259" key="3">
    <source>
        <dbReference type="PROSITE" id="PS51186"/>
    </source>
</evidence>
<dbReference type="InterPro" id="IPR016181">
    <property type="entry name" value="Acyl_CoA_acyltransferase"/>
</dbReference>
<dbReference type="SUPFAM" id="SSF55729">
    <property type="entry name" value="Acyl-CoA N-acyltransferases (Nat)"/>
    <property type="match status" value="1"/>
</dbReference>
<dbReference type="VEuPathDB" id="AmoebaDB:NAEGRDRAFT_73033"/>
<keyword evidence="5" id="KW-1185">Reference proteome</keyword>
<feature type="domain" description="N-acetyltransferase" evidence="3">
    <location>
        <begin position="8"/>
        <end position="176"/>
    </location>
</feature>
<dbReference type="eggNOG" id="KOG4144">
    <property type="taxonomic scope" value="Eukaryota"/>
</dbReference>
<dbReference type="PANTHER" id="PTHR10908:SF0">
    <property type="entry name" value="SEROTONIN N-ACETYLTRANSFERASE"/>
    <property type="match status" value="1"/>
</dbReference>
<gene>
    <name evidence="4" type="ORF">NAEGRDRAFT_73033</name>
</gene>
<protein>
    <submittedName>
        <fullName evidence="4">Acetyltransferase</fullName>
    </submittedName>
</protein>
<proteinExistence type="predicted"/>
<dbReference type="OMA" id="IHLMCKE"/>
<dbReference type="KEGG" id="ngr:NAEGRDRAFT_73033"/>
<keyword evidence="1 4" id="KW-0808">Transferase</keyword>